<evidence type="ECO:0000256" key="3">
    <source>
        <dbReference type="ARBA" id="ARBA00022737"/>
    </source>
</evidence>
<reference evidence="8 9" key="1">
    <citation type="journal article" date="2010" name="Nature">
        <title>The sequence and de novo assembly of the giant panda genome.</title>
        <authorList>
            <person name="Li R."/>
            <person name="Fan W."/>
            <person name="Tian G."/>
            <person name="Zhu H."/>
            <person name="He L."/>
            <person name="Cai J."/>
            <person name="Huang Q."/>
            <person name="Cai Q."/>
            <person name="Li B."/>
            <person name="Bai Y."/>
            <person name="Zhang Z."/>
            <person name="Zhang Y."/>
            <person name="Wang W."/>
            <person name="Li J."/>
            <person name="Wei F."/>
            <person name="Li H."/>
            <person name="Jian M."/>
            <person name="Li J."/>
            <person name="Zhang Z."/>
            <person name="Nielsen R."/>
            <person name="Li D."/>
            <person name="Gu W."/>
            <person name="Yang Z."/>
            <person name="Xuan Z."/>
            <person name="Ryder O.A."/>
            <person name="Leung F.C."/>
            <person name="Zhou Y."/>
            <person name="Cao J."/>
            <person name="Sun X."/>
            <person name="Fu Y."/>
            <person name="Fang X."/>
            <person name="Guo X."/>
            <person name="Wang B."/>
            <person name="Hou R."/>
            <person name="Shen F."/>
            <person name="Mu B."/>
            <person name="Ni P."/>
            <person name="Lin R."/>
            <person name="Qian W."/>
            <person name="Wang G."/>
            <person name="Yu C."/>
            <person name="Nie W."/>
            <person name="Wang J."/>
            <person name="Wu Z."/>
            <person name="Liang H."/>
            <person name="Min J."/>
            <person name="Wu Q."/>
            <person name="Cheng S."/>
            <person name="Ruan J."/>
            <person name="Wang M."/>
            <person name="Shi Z."/>
            <person name="Wen M."/>
            <person name="Liu B."/>
            <person name="Ren X."/>
            <person name="Zheng H."/>
            <person name="Dong D."/>
            <person name="Cook K."/>
            <person name="Shan G."/>
            <person name="Zhang H."/>
            <person name="Kosiol C."/>
            <person name="Xie X."/>
            <person name="Lu Z."/>
            <person name="Zheng H."/>
            <person name="Li Y."/>
            <person name="Steiner C.C."/>
            <person name="Lam T.T."/>
            <person name="Lin S."/>
            <person name="Zhang Q."/>
            <person name="Li G."/>
            <person name="Tian J."/>
            <person name="Gong T."/>
            <person name="Liu H."/>
            <person name="Zhang D."/>
            <person name="Fang L."/>
            <person name="Ye C."/>
            <person name="Zhang J."/>
            <person name="Hu W."/>
            <person name="Xu A."/>
            <person name="Ren Y."/>
            <person name="Zhang G."/>
            <person name="Bruford M.W."/>
            <person name="Li Q."/>
            <person name="Ma L."/>
            <person name="Guo Y."/>
            <person name="An N."/>
            <person name="Hu Y."/>
            <person name="Zheng Y."/>
            <person name="Shi Y."/>
            <person name="Li Z."/>
            <person name="Liu Q."/>
            <person name="Chen Y."/>
            <person name="Zhao J."/>
            <person name="Qu N."/>
            <person name="Zhao S."/>
            <person name="Tian F."/>
            <person name="Wang X."/>
            <person name="Wang H."/>
            <person name="Xu L."/>
            <person name="Liu X."/>
            <person name="Vinar T."/>
            <person name="Wang Y."/>
            <person name="Lam T.W."/>
            <person name="Yiu S.M."/>
            <person name="Liu S."/>
            <person name="Zhang H."/>
            <person name="Li D."/>
            <person name="Huang Y."/>
            <person name="Wang X."/>
            <person name="Yang G."/>
            <person name="Jiang Z."/>
            <person name="Wang J."/>
            <person name="Qin N."/>
            <person name="Li L."/>
            <person name="Li J."/>
            <person name="Bolund L."/>
            <person name="Kristiansen K."/>
            <person name="Wong G.K."/>
            <person name="Olson M."/>
            <person name="Zhang X."/>
            <person name="Li S."/>
            <person name="Yang H."/>
            <person name="Wang J."/>
            <person name="Wang J."/>
        </authorList>
    </citation>
    <scope>NUCLEOTIDE SEQUENCE [LARGE SCALE GENOMIC DNA]</scope>
</reference>
<evidence type="ECO:0000256" key="1">
    <source>
        <dbReference type="ARBA" id="ARBA00004230"/>
    </source>
</evidence>
<dbReference type="GeneTree" id="ENSGT00390000018089"/>
<dbReference type="AlphaFoldDB" id="G1L1T2"/>
<proteinExistence type="predicted"/>
<evidence type="ECO:0000313" key="8">
    <source>
        <dbReference type="Ensembl" id="ENSAMEP00000000835.2"/>
    </source>
</evidence>
<keyword evidence="9" id="KW-1185">Reference proteome</keyword>
<feature type="compositionally biased region" description="Low complexity" evidence="7">
    <location>
        <begin position="48"/>
        <end position="58"/>
    </location>
</feature>
<keyword evidence="5" id="KW-0969">Cilium</keyword>
<dbReference type="InterPro" id="IPR003409">
    <property type="entry name" value="MORN"/>
</dbReference>
<keyword evidence="6" id="KW-0966">Cell projection</keyword>
<feature type="compositionally biased region" description="Basic residues" evidence="7">
    <location>
        <begin position="36"/>
        <end position="45"/>
    </location>
</feature>
<feature type="region of interest" description="Disordered" evidence="7">
    <location>
        <begin position="18"/>
        <end position="81"/>
    </location>
</feature>
<evidence type="ECO:0000256" key="6">
    <source>
        <dbReference type="ARBA" id="ARBA00023273"/>
    </source>
</evidence>
<dbReference type="GO" id="GO:0031514">
    <property type="term" value="C:motile cilium"/>
    <property type="evidence" value="ECO:0007669"/>
    <property type="project" value="UniProtKB-SubCell"/>
</dbReference>
<gene>
    <name evidence="8" type="primary">MORN5</name>
</gene>
<dbReference type="HOGENOM" id="CLU_117237_0_0_1"/>
<evidence type="ECO:0000256" key="4">
    <source>
        <dbReference type="ARBA" id="ARBA00022846"/>
    </source>
</evidence>
<dbReference type="eggNOG" id="KOG0231">
    <property type="taxonomic scope" value="Eukaryota"/>
</dbReference>
<dbReference type="STRING" id="9646.ENSAMEP00000000835"/>
<keyword evidence="3" id="KW-0677">Repeat</keyword>
<dbReference type="InParanoid" id="G1L1T2"/>
<keyword evidence="4" id="KW-0282">Flagellum</keyword>
<dbReference type="InterPro" id="IPR042814">
    <property type="entry name" value="Morn5"/>
</dbReference>
<name>G1L1T2_AILME</name>
<dbReference type="Ensembl" id="ENSAMET00000000866.2">
    <property type="protein sequence ID" value="ENSAMEP00000000835.2"/>
    <property type="gene ID" value="ENSAMEG00000000804.2"/>
</dbReference>
<sequence>MPRLPGFRTSLTSCTFRSSRVGSSTIPGMMAGAPNPRRRPQPRRPRLLEFPFRPPRATSRLRLRSRPRRRTAPPNREPQSVRSAWKGCRLWGRGFTSAPPVLVVIVRRDALRLRDPERWKLEAGAMEYTGSQYIGEYVDGRMEGKAEYILPTETKYVGEMKDGMFHGQGTLYFPSGSRYDAVWEKGLVVKGTYTFSDGLQYDAEHWHYCDSYDRRFYTEICHGLKPAGISQLTNMDPPRKIPQGCYDCGDGFYNPATRIIKDYRNRFLRNADDDEHEWIIRTCRKGWDEIVGHRPKP</sequence>
<comment type="subcellular location">
    <subcellularLocation>
        <location evidence="1">Cell projection</location>
        <location evidence="1">Cilium</location>
        <location evidence="1">Flagellum</location>
    </subcellularLocation>
</comment>
<accession>G1L1T2</accession>
<reference evidence="8" key="3">
    <citation type="submission" date="2025-09" db="UniProtKB">
        <authorList>
            <consortium name="Ensembl"/>
        </authorList>
    </citation>
    <scope>IDENTIFICATION</scope>
</reference>
<dbReference type="SUPFAM" id="SSF82185">
    <property type="entry name" value="Histone H3 K4-specific methyltransferase SET7/9 N-terminal domain"/>
    <property type="match status" value="1"/>
</dbReference>
<dbReference type="Pfam" id="PF02493">
    <property type="entry name" value="MORN"/>
    <property type="match status" value="3"/>
</dbReference>
<evidence type="ECO:0000256" key="5">
    <source>
        <dbReference type="ARBA" id="ARBA00023069"/>
    </source>
</evidence>
<reference evidence="8" key="2">
    <citation type="submission" date="2025-08" db="UniProtKB">
        <authorList>
            <consortium name="Ensembl"/>
        </authorList>
    </citation>
    <scope>IDENTIFICATION</scope>
</reference>
<dbReference type="PANTHER" id="PTHR46437">
    <property type="entry name" value="MORN REPEAT-CONTAINING PROTEIN 5"/>
    <property type="match status" value="1"/>
</dbReference>
<feature type="compositionally biased region" description="Basic residues" evidence="7">
    <location>
        <begin position="59"/>
        <end position="71"/>
    </location>
</feature>
<evidence type="ECO:0000256" key="2">
    <source>
        <dbReference type="ARBA" id="ARBA00016322"/>
    </source>
</evidence>
<dbReference type="PANTHER" id="PTHR46437:SF1">
    <property type="entry name" value="MORN REPEAT-CONTAINING PROTEIN 5"/>
    <property type="match status" value="1"/>
</dbReference>
<protein>
    <recommendedName>
        <fullName evidence="2">MORN repeat-containing protein 5</fullName>
    </recommendedName>
</protein>
<evidence type="ECO:0000313" key="9">
    <source>
        <dbReference type="Proteomes" id="UP000008912"/>
    </source>
</evidence>
<evidence type="ECO:0000256" key="7">
    <source>
        <dbReference type="SAM" id="MobiDB-lite"/>
    </source>
</evidence>
<dbReference type="Gene3D" id="2.20.110.10">
    <property type="entry name" value="Histone H3 K4-specific methyltransferase SET7/9 N-terminal domain"/>
    <property type="match status" value="1"/>
</dbReference>
<dbReference type="SMART" id="SM00698">
    <property type="entry name" value="MORN"/>
    <property type="match status" value="2"/>
</dbReference>
<dbReference type="Proteomes" id="UP000008912">
    <property type="component" value="Unassembled WGS sequence"/>
</dbReference>
<organism evidence="8 9">
    <name type="scientific">Ailuropoda melanoleuca</name>
    <name type="common">Giant panda</name>
    <dbReference type="NCBI Taxonomy" id="9646"/>
    <lineage>
        <taxon>Eukaryota</taxon>
        <taxon>Metazoa</taxon>
        <taxon>Chordata</taxon>
        <taxon>Craniata</taxon>
        <taxon>Vertebrata</taxon>
        <taxon>Euteleostomi</taxon>
        <taxon>Mammalia</taxon>
        <taxon>Eutheria</taxon>
        <taxon>Laurasiatheria</taxon>
        <taxon>Carnivora</taxon>
        <taxon>Caniformia</taxon>
        <taxon>Ursidae</taxon>
        <taxon>Ailuropoda</taxon>
    </lineage>
</organism>